<organism evidence="1 2">
    <name type="scientific">Sphaerodactylus townsendi</name>
    <dbReference type="NCBI Taxonomy" id="933632"/>
    <lineage>
        <taxon>Eukaryota</taxon>
        <taxon>Metazoa</taxon>
        <taxon>Chordata</taxon>
        <taxon>Craniata</taxon>
        <taxon>Vertebrata</taxon>
        <taxon>Euteleostomi</taxon>
        <taxon>Lepidosauria</taxon>
        <taxon>Squamata</taxon>
        <taxon>Bifurcata</taxon>
        <taxon>Gekkota</taxon>
        <taxon>Sphaerodactylidae</taxon>
        <taxon>Sphaerodactylus</taxon>
    </lineage>
</organism>
<reference evidence="1" key="1">
    <citation type="submission" date="2021-08" db="EMBL/GenBank/DDBJ databases">
        <title>The first chromosome-level gecko genome reveals the dynamic sex chromosomes of Neotropical dwarf geckos (Sphaerodactylidae: Sphaerodactylus).</title>
        <authorList>
            <person name="Pinto B.J."/>
            <person name="Keating S.E."/>
            <person name="Gamble T."/>
        </authorList>
    </citation>
    <scope>NUCLEOTIDE SEQUENCE</scope>
    <source>
        <strain evidence="1">TG3544</strain>
    </source>
</reference>
<comment type="caution">
    <text evidence="1">The sequence shown here is derived from an EMBL/GenBank/DDBJ whole genome shotgun (WGS) entry which is preliminary data.</text>
</comment>
<evidence type="ECO:0000313" key="1">
    <source>
        <dbReference type="EMBL" id="KAH7998112.1"/>
    </source>
</evidence>
<keyword evidence="2" id="KW-1185">Reference proteome</keyword>
<proteinExistence type="predicted"/>
<name>A0ACB8EZY9_9SAUR</name>
<dbReference type="Proteomes" id="UP000827872">
    <property type="component" value="Linkage Group LG12"/>
</dbReference>
<protein>
    <submittedName>
        <fullName evidence="1">Uncharacterized protein</fullName>
    </submittedName>
</protein>
<evidence type="ECO:0000313" key="2">
    <source>
        <dbReference type="Proteomes" id="UP000827872"/>
    </source>
</evidence>
<gene>
    <name evidence="1" type="ORF">K3G42_012832</name>
</gene>
<dbReference type="EMBL" id="CM037625">
    <property type="protein sequence ID" value="KAH7998112.1"/>
    <property type="molecule type" value="Genomic_DNA"/>
</dbReference>
<sequence>MRLPGPKSRSPGDEEASPLGARLADEQPSTPPALFSAPFQLAQQAAETGGLAALGRGSRPGTCWTASKEQGRCRATLRNPRGRLWMEKEARLPAGTQPLPPPSSPTHLSRSGHLRDGARPAQTPPLLEEAQTQLGPGVSASLGGARGWMDAPPEPPSSLRALMPTLFLVGFLRREDARTKHTLHRPRSAGRPPLLDAPWTAGTTSRDPEVTLLRRTCGAQRKLGLPRRSPAPGSGSPPGVASYKRIINKKAIDSEGIRPIQRTKEPELRGTHNLSAFEHSTQILGLVHSQREEPRASAPRPKPVQTGCLVSRSLLLRVHKGASRELI</sequence>
<accession>A0ACB8EZY9</accession>